<proteinExistence type="predicted"/>
<evidence type="ECO:0008006" key="3">
    <source>
        <dbReference type="Google" id="ProtNLM"/>
    </source>
</evidence>
<reference evidence="1 2" key="1">
    <citation type="submission" date="2019-07" db="EMBL/GenBank/DDBJ databases">
        <title>Complete Genome Sequence of Leptotrichia shahii Strain JCM 16776.</title>
        <authorList>
            <person name="Watanabe S."/>
            <person name="Cui L."/>
        </authorList>
    </citation>
    <scope>NUCLEOTIDE SEQUENCE [LARGE SCALE GENOMIC DNA]</scope>
    <source>
        <strain evidence="1 2">JCM16776</strain>
    </source>
</reference>
<gene>
    <name evidence="1" type="ORF">JCM16776_0753</name>
</gene>
<protein>
    <recommendedName>
        <fullName evidence="3">Phage Tail Protein X</fullName>
    </recommendedName>
</protein>
<sequence>MAKVKVYKTVSGDTWDLIAYKVYGSEGYYHDLIRSNLALIDIAVFDANIPIIIPEIAEESDNDTSLPPWKRGE</sequence>
<dbReference type="Pfam" id="PF05489">
    <property type="entry name" value="Phage_tail_X"/>
    <property type="match status" value="1"/>
</dbReference>
<dbReference type="AlphaFoldDB" id="A0A510JSC5"/>
<dbReference type="STRING" id="1122172.GCA_000373045_00649"/>
<keyword evidence="2" id="KW-1185">Reference proteome</keyword>
<dbReference type="EMBL" id="AP019827">
    <property type="protein sequence ID" value="BBM40533.1"/>
    <property type="molecule type" value="Genomic_DNA"/>
</dbReference>
<accession>A0A510JSC5</accession>
<dbReference type="InterPro" id="IPR008861">
    <property type="entry name" value="GpX-like"/>
</dbReference>
<dbReference type="KEGG" id="lsz:JCM16776_0753"/>
<dbReference type="RefSeq" id="WP_018450277.1">
    <property type="nucleotide sequence ID" value="NZ_AP019827.1"/>
</dbReference>
<evidence type="ECO:0000313" key="2">
    <source>
        <dbReference type="Proteomes" id="UP000322617"/>
    </source>
</evidence>
<organism evidence="1 2">
    <name type="scientific">Leptotrichia shahii</name>
    <dbReference type="NCBI Taxonomy" id="157691"/>
    <lineage>
        <taxon>Bacteria</taxon>
        <taxon>Fusobacteriati</taxon>
        <taxon>Fusobacteriota</taxon>
        <taxon>Fusobacteriia</taxon>
        <taxon>Fusobacteriales</taxon>
        <taxon>Leptotrichiaceae</taxon>
        <taxon>Leptotrichia</taxon>
    </lineage>
</organism>
<name>A0A510JSC5_9FUSO</name>
<dbReference type="OrthoDB" id="2941457at2"/>
<dbReference type="Proteomes" id="UP000322617">
    <property type="component" value="Chromosome"/>
</dbReference>
<evidence type="ECO:0000313" key="1">
    <source>
        <dbReference type="EMBL" id="BBM40533.1"/>
    </source>
</evidence>